<proteinExistence type="predicted"/>
<dbReference type="PANTHER" id="PTHR10648">
    <property type="entry name" value="SERINE/THREONINE-PROTEIN PHOSPHATASE PP2A 65 KDA REGULATORY SUBUNIT"/>
    <property type="match status" value="1"/>
</dbReference>
<reference evidence="2" key="1">
    <citation type="journal article" date="2015" name="Nature">
        <title>Complex archaea that bridge the gap between prokaryotes and eukaryotes.</title>
        <authorList>
            <person name="Spang A."/>
            <person name="Saw J.H."/>
            <person name="Jorgensen S.L."/>
            <person name="Zaremba-Niedzwiedzka K."/>
            <person name="Martijn J."/>
            <person name="Lind A.E."/>
            <person name="van Eijk R."/>
            <person name="Schleper C."/>
            <person name="Guy L."/>
            <person name="Ettema T.J."/>
        </authorList>
    </citation>
    <scope>NUCLEOTIDE SEQUENCE</scope>
</reference>
<comment type="caution">
    <text evidence="2">The sequence shown here is derived from an EMBL/GenBank/DDBJ whole genome shotgun (WGS) entry which is preliminary data.</text>
</comment>
<dbReference type="InterPro" id="IPR051023">
    <property type="entry name" value="PP2A_Regulatory_Subunit_A"/>
</dbReference>
<evidence type="ECO:0000256" key="1">
    <source>
        <dbReference type="ARBA" id="ARBA00022737"/>
    </source>
</evidence>
<evidence type="ECO:0008006" key="3">
    <source>
        <dbReference type="Google" id="ProtNLM"/>
    </source>
</evidence>
<name>A0A0F9P686_9ZZZZ</name>
<feature type="non-terminal residue" evidence="2">
    <location>
        <position position="1"/>
    </location>
</feature>
<dbReference type="EMBL" id="LAZR01002643">
    <property type="protein sequence ID" value="KKN27365.1"/>
    <property type="molecule type" value="Genomic_DNA"/>
</dbReference>
<dbReference type="InterPro" id="IPR016024">
    <property type="entry name" value="ARM-type_fold"/>
</dbReference>
<dbReference type="AlphaFoldDB" id="A0A0F9P686"/>
<dbReference type="PANTHER" id="PTHR10648:SF1">
    <property type="entry name" value="SERINE_THREONINE-PROTEIN PHOSPHATASE 4 REGULATORY SUBUNIT 1"/>
    <property type="match status" value="1"/>
</dbReference>
<organism evidence="2">
    <name type="scientific">marine sediment metagenome</name>
    <dbReference type="NCBI Taxonomy" id="412755"/>
    <lineage>
        <taxon>unclassified sequences</taxon>
        <taxon>metagenomes</taxon>
        <taxon>ecological metagenomes</taxon>
    </lineage>
</organism>
<gene>
    <name evidence="2" type="ORF">LCGC14_0865320</name>
</gene>
<keyword evidence="1" id="KW-0677">Repeat</keyword>
<evidence type="ECO:0000313" key="2">
    <source>
        <dbReference type="EMBL" id="KKN27365.1"/>
    </source>
</evidence>
<accession>A0A0F9P686</accession>
<dbReference type="SUPFAM" id="SSF48371">
    <property type="entry name" value="ARM repeat"/>
    <property type="match status" value="1"/>
</dbReference>
<dbReference type="InterPro" id="IPR011989">
    <property type="entry name" value="ARM-like"/>
</dbReference>
<dbReference type="GO" id="GO:0019888">
    <property type="term" value="F:protein phosphatase regulator activity"/>
    <property type="evidence" value="ECO:0007669"/>
    <property type="project" value="TreeGrafter"/>
</dbReference>
<sequence length="692" mass="79259">WQFKNSLMDGICENDPNSRRICIKILTQLEKDVPFLILPWIIENLRSPNYDKSYPVVRTLLKADIKFVEKIPRELIFNLVEDPEWRLKILGLKLISRLIFLDNEFLSNLNLNNLINNPDSRIQVEILNLLSDYSLKIPVEIIIDKIFNSNNEISAAAIKNLKNLNIKEIDRKTISRLIPLMKNPSSLVRASIFNIFVKIGKFKKNNIPILPFLDGITDPNEFTRKAAINVLEKYFEEDKDLLDIDTIIKKIDINKLPSTNSVISLLGRLWNYSPEKILATLLTFIKFDNEQLQENISNILAENYKNNPDLIVQKLIEIPDVSKFVTKGIISQTLIKIGKLDPKTIIHKLLRFLDDVNDDVRINSIITISGLVEEYIEYLDIKPVLLLLKRDKNKKVKKKASLVISEAAKKDPRVIEPIIDEFFNIFNELELSVKIVLSKSILEIARNSPDIIPVPNVLALLSDQDSFIRETSVKILGYIGYKLAGRVVDTLINNALIDNEWIVREAAVSSLGKIVTHVENKEIIIEKLVYLIDDEQNWVRRSAMNILSNMSEVNSSHIPFEKLKKCIKSDDPNVREASAGLIKIFSNQIEDVLEIILILLGDEVKEVRTSSINGFVEIIQKMGLDRILSKLLQNLSDEGSLETQRSIALIFGRTVKYEDDKIKKRVISLLKIRCEMSQDPIICSILQKLKEN</sequence>
<protein>
    <recommendedName>
        <fullName evidence="3">Clathrin/coatomer adaptor adaptin-like N-terminal domain-containing protein</fullName>
    </recommendedName>
</protein>
<dbReference type="GO" id="GO:0005737">
    <property type="term" value="C:cytoplasm"/>
    <property type="evidence" value="ECO:0007669"/>
    <property type="project" value="TreeGrafter"/>
</dbReference>
<dbReference type="Gene3D" id="1.25.10.10">
    <property type="entry name" value="Leucine-rich Repeat Variant"/>
    <property type="match status" value="3"/>
</dbReference>